<feature type="compositionally biased region" description="Low complexity" evidence="1">
    <location>
        <begin position="52"/>
        <end position="64"/>
    </location>
</feature>
<evidence type="ECO:0000256" key="1">
    <source>
        <dbReference type="SAM" id="MobiDB-lite"/>
    </source>
</evidence>
<evidence type="ECO:0000313" key="3">
    <source>
        <dbReference type="Proteomes" id="UP000250235"/>
    </source>
</evidence>
<keyword evidence="3" id="KW-1185">Reference proteome</keyword>
<reference evidence="2 3" key="1">
    <citation type="journal article" date="2015" name="Proc. Natl. Acad. Sci. U.S.A.">
        <title>The resurrection genome of Boea hygrometrica: A blueprint for survival of dehydration.</title>
        <authorList>
            <person name="Xiao L."/>
            <person name="Yang G."/>
            <person name="Zhang L."/>
            <person name="Yang X."/>
            <person name="Zhao S."/>
            <person name="Ji Z."/>
            <person name="Zhou Q."/>
            <person name="Hu M."/>
            <person name="Wang Y."/>
            <person name="Chen M."/>
            <person name="Xu Y."/>
            <person name="Jin H."/>
            <person name="Xiao X."/>
            <person name="Hu G."/>
            <person name="Bao F."/>
            <person name="Hu Y."/>
            <person name="Wan P."/>
            <person name="Li L."/>
            <person name="Deng X."/>
            <person name="Kuang T."/>
            <person name="Xiang C."/>
            <person name="Zhu J.K."/>
            <person name="Oliver M.J."/>
            <person name="He Y."/>
        </authorList>
    </citation>
    <scope>NUCLEOTIDE SEQUENCE [LARGE SCALE GENOMIC DNA]</scope>
    <source>
        <strain evidence="3">cv. XS01</strain>
    </source>
</reference>
<dbReference type="EMBL" id="KQ989075">
    <property type="protein sequence ID" value="KZV54892.1"/>
    <property type="molecule type" value="Genomic_DNA"/>
</dbReference>
<accession>A0A2Z7D5I8</accession>
<protein>
    <submittedName>
        <fullName evidence="2">Uncharacterized protein</fullName>
    </submittedName>
</protein>
<evidence type="ECO:0000313" key="2">
    <source>
        <dbReference type="EMBL" id="KZV54892.1"/>
    </source>
</evidence>
<feature type="compositionally biased region" description="Basic residues" evidence="1">
    <location>
        <begin position="38"/>
        <end position="51"/>
    </location>
</feature>
<dbReference type="AlphaFoldDB" id="A0A2Z7D5I8"/>
<feature type="region of interest" description="Disordered" evidence="1">
    <location>
        <begin position="1"/>
        <end position="72"/>
    </location>
</feature>
<gene>
    <name evidence="2" type="ORF">F511_31315</name>
</gene>
<feature type="region of interest" description="Disordered" evidence="1">
    <location>
        <begin position="77"/>
        <end position="96"/>
    </location>
</feature>
<proteinExistence type="predicted"/>
<dbReference type="Proteomes" id="UP000250235">
    <property type="component" value="Unassembled WGS sequence"/>
</dbReference>
<feature type="compositionally biased region" description="Basic residues" evidence="1">
    <location>
        <begin position="9"/>
        <end position="18"/>
    </location>
</feature>
<organism evidence="2 3">
    <name type="scientific">Dorcoceras hygrometricum</name>
    <dbReference type="NCBI Taxonomy" id="472368"/>
    <lineage>
        <taxon>Eukaryota</taxon>
        <taxon>Viridiplantae</taxon>
        <taxon>Streptophyta</taxon>
        <taxon>Embryophyta</taxon>
        <taxon>Tracheophyta</taxon>
        <taxon>Spermatophyta</taxon>
        <taxon>Magnoliopsida</taxon>
        <taxon>eudicotyledons</taxon>
        <taxon>Gunneridae</taxon>
        <taxon>Pentapetalae</taxon>
        <taxon>asterids</taxon>
        <taxon>lamiids</taxon>
        <taxon>Lamiales</taxon>
        <taxon>Gesneriaceae</taxon>
        <taxon>Didymocarpoideae</taxon>
        <taxon>Trichosporeae</taxon>
        <taxon>Loxocarpinae</taxon>
        <taxon>Dorcoceras</taxon>
    </lineage>
</organism>
<sequence length="211" mass="23010">MKITSAARTHGRAHHHARSGATRLDSGRPVVRDDAQCLRKHRRRPASKRQQRSASLRARSATSRGVQCTQNVAQHRATGAAVMRDQRPISSPSVDQRAQDTASVRASHACKLSIGARLPCATIAHVARVHARDMEGRRRVRRRPGGRLSIFIVVDYRQSGPRPDPRLLRQAALEALTRSARTNTPRKTRPEQFPAKIVGGGGGAWAAAAAA</sequence>
<name>A0A2Z7D5I8_9LAMI</name>